<dbReference type="Proteomes" id="UP000574067">
    <property type="component" value="Unassembled WGS sequence"/>
</dbReference>
<feature type="transmembrane region" description="Helical" evidence="6">
    <location>
        <begin position="219"/>
        <end position="238"/>
    </location>
</feature>
<evidence type="ECO:0000256" key="4">
    <source>
        <dbReference type="ARBA" id="ARBA00022989"/>
    </source>
</evidence>
<reference evidence="8 9" key="1">
    <citation type="submission" date="2020-04" db="EMBL/GenBank/DDBJ databases">
        <title>Azohydromonas sp. isolated from soil.</title>
        <authorList>
            <person name="Dahal R.H."/>
        </authorList>
    </citation>
    <scope>NUCLEOTIDE SEQUENCE [LARGE SCALE GENOMIC DNA]</scope>
    <source>
        <strain evidence="8 9">G-1-1-14</strain>
    </source>
</reference>
<feature type="transmembrane region" description="Helical" evidence="6">
    <location>
        <begin position="155"/>
        <end position="174"/>
    </location>
</feature>
<feature type="transmembrane region" description="Helical" evidence="6">
    <location>
        <begin position="273"/>
        <end position="292"/>
    </location>
</feature>
<evidence type="ECO:0000313" key="9">
    <source>
        <dbReference type="Proteomes" id="UP000574067"/>
    </source>
</evidence>
<feature type="transmembrane region" description="Helical" evidence="6">
    <location>
        <begin position="126"/>
        <end position="143"/>
    </location>
</feature>
<comment type="caution">
    <text evidence="8">The sequence shown here is derived from an EMBL/GenBank/DDBJ whole genome shotgun (WGS) entry which is preliminary data.</text>
</comment>
<feature type="transmembrane region" description="Helical" evidence="6">
    <location>
        <begin position="186"/>
        <end position="207"/>
    </location>
</feature>
<feature type="transmembrane region" description="Helical" evidence="6">
    <location>
        <begin position="72"/>
        <end position="91"/>
    </location>
</feature>
<feature type="domain" description="EamA" evidence="7">
    <location>
        <begin position="16"/>
        <end position="142"/>
    </location>
</feature>
<organism evidence="8 9">
    <name type="scientific">Azohydromonas caseinilytica</name>
    <dbReference type="NCBI Taxonomy" id="2728836"/>
    <lineage>
        <taxon>Bacteria</taxon>
        <taxon>Pseudomonadati</taxon>
        <taxon>Pseudomonadota</taxon>
        <taxon>Betaproteobacteria</taxon>
        <taxon>Burkholderiales</taxon>
        <taxon>Sphaerotilaceae</taxon>
        <taxon>Azohydromonas</taxon>
    </lineage>
</organism>
<evidence type="ECO:0000256" key="2">
    <source>
        <dbReference type="ARBA" id="ARBA00007362"/>
    </source>
</evidence>
<dbReference type="InterPro" id="IPR050638">
    <property type="entry name" value="AA-Vitamin_Transporters"/>
</dbReference>
<accession>A0A848F367</accession>
<evidence type="ECO:0000256" key="1">
    <source>
        <dbReference type="ARBA" id="ARBA00004141"/>
    </source>
</evidence>
<keyword evidence="3 6" id="KW-0812">Transmembrane</keyword>
<feature type="transmembrane region" description="Helical" evidence="6">
    <location>
        <begin position="42"/>
        <end position="60"/>
    </location>
</feature>
<dbReference type="PANTHER" id="PTHR32322">
    <property type="entry name" value="INNER MEMBRANE TRANSPORTER"/>
    <property type="match status" value="1"/>
</dbReference>
<dbReference type="InterPro" id="IPR037185">
    <property type="entry name" value="EmrE-like"/>
</dbReference>
<feature type="transmembrane region" description="Helical" evidence="6">
    <location>
        <begin position="97"/>
        <end position="119"/>
    </location>
</feature>
<dbReference type="AlphaFoldDB" id="A0A848F367"/>
<keyword evidence="9" id="KW-1185">Reference proteome</keyword>
<evidence type="ECO:0000256" key="3">
    <source>
        <dbReference type="ARBA" id="ARBA00022692"/>
    </source>
</evidence>
<keyword evidence="5 6" id="KW-0472">Membrane</keyword>
<keyword evidence="4 6" id="KW-1133">Transmembrane helix</keyword>
<dbReference type="Pfam" id="PF00892">
    <property type="entry name" value="EamA"/>
    <property type="match status" value="1"/>
</dbReference>
<comment type="subcellular location">
    <subcellularLocation>
        <location evidence="1">Membrane</location>
        <topology evidence="1">Multi-pass membrane protein</topology>
    </subcellularLocation>
</comment>
<evidence type="ECO:0000256" key="5">
    <source>
        <dbReference type="ARBA" id="ARBA00023136"/>
    </source>
</evidence>
<name>A0A848F367_9BURK</name>
<dbReference type="InterPro" id="IPR000620">
    <property type="entry name" value="EamA_dom"/>
</dbReference>
<evidence type="ECO:0000259" key="7">
    <source>
        <dbReference type="Pfam" id="PF00892"/>
    </source>
</evidence>
<feature type="transmembrane region" description="Helical" evidence="6">
    <location>
        <begin position="245"/>
        <end position="267"/>
    </location>
</feature>
<proteinExistence type="inferred from homology"/>
<evidence type="ECO:0000256" key="6">
    <source>
        <dbReference type="SAM" id="Phobius"/>
    </source>
</evidence>
<protein>
    <submittedName>
        <fullName evidence="8">DMT family transporter</fullName>
    </submittedName>
</protein>
<dbReference type="GO" id="GO:0016020">
    <property type="term" value="C:membrane"/>
    <property type="evidence" value="ECO:0007669"/>
    <property type="project" value="UniProtKB-SubCell"/>
</dbReference>
<dbReference type="SUPFAM" id="SSF103481">
    <property type="entry name" value="Multidrug resistance efflux transporter EmrE"/>
    <property type="match status" value="2"/>
</dbReference>
<evidence type="ECO:0000313" key="8">
    <source>
        <dbReference type="EMBL" id="NML13842.1"/>
    </source>
</evidence>
<dbReference type="EMBL" id="JABBFW010000001">
    <property type="protein sequence ID" value="NML13842.1"/>
    <property type="molecule type" value="Genomic_DNA"/>
</dbReference>
<dbReference type="PANTHER" id="PTHR32322:SF2">
    <property type="entry name" value="EAMA DOMAIN-CONTAINING PROTEIN"/>
    <property type="match status" value="1"/>
</dbReference>
<sequence length="299" mass="31247">MTLRSTPVSSSVLPALALTFNAFVWGVSWWPFRQFQAQGLHPLWTTALIYALAVLLIAAAQPRALAHLARTPVLWVLVLASGSTNAAFNWGVAIGDVVRVVLLFYLMPLWALLLARVLLHERIDTAAGLRMALALGGAAIVLWPDQGGLPLPRSLAEALGVLGGFCFALNNVMLRREAHQPAAARGLAMFLGGAVVAGSLAALLTTAGHAPAPTLPTPAWGLAAVAFSLCFIASNLALQYGASRLPANVTAVVMLSELLFASVSAFALGAGTFTWRLLAGGALIVTAVVLAARRPRAAH</sequence>
<comment type="similarity">
    <text evidence="2">Belongs to the EamA transporter family.</text>
</comment>
<gene>
    <name evidence="8" type="ORF">HHL10_02460</name>
</gene>
<dbReference type="RefSeq" id="WP_169158723.1">
    <property type="nucleotide sequence ID" value="NZ_JABBFW010000001.1"/>
</dbReference>
<feature type="transmembrane region" description="Helical" evidence="6">
    <location>
        <begin position="12"/>
        <end position="30"/>
    </location>
</feature>